<dbReference type="EMBL" id="JAWJWE010000038">
    <property type="protein sequence ID" value="KAK6623131.1"/>
    <property type="molecule type" value="Genomic_DNA"/>
</dbReference>
<sequence>MIGKLNLKYKASDEAKKMYRALQILNPSPELSGEYKCTVSTFEKEESQSKKMVIFAALSPHPLRDAPPPPIGPERLEKVEYNGVFWGRSFSQSNINREVR</sequence>
<dbReference type="Proteomes" id="UP001372834">
    <property type="component" value="Unassembled WGS sequence"/>
</dbReference>
<evidence type="ECO:0000313" key="2">
    <source>
        <dbReference type="Proteomes" id="UP001372834"/>
    </source>
</evidence>
<protein>
    <submittedName>
        <fullName evidence="1">Uncharacterized protein</fullName>
    </submittedName>
</protein>
<name>A0AAN8S0V9_POLSC</name>
<comment type="caution">
    <text evidence="1">The sequence shown here is derived from an EMBL/GenBank/DDBJ whole genome shotgun (WGS) entry which is preliminary data.</text>
</comment>
<reference evidence="1 2" key="1">
    <citation type="submission" date="2023-10" db="EMBL/GenBank/DDBJ databases">
        <title>Genomes of two closely related lineages of the louse Polyplax serrata with different host specificities.</title>
        <authorList>
            <person name="Martinu J."/>
            <person name="Tarabai H."/>
            <person name="Stefka J."/>
            <person name="Hypsa V."/>
        </authorList>
    </citation>
    <scope>NUCLEOTIDE SEQUENCE [LARGE SCALE GENOMIC DNA]</scope>
    <source>
        <strain evidence="1">HR10_N</strain>
    </source>
</reference>
<accession>A0AAN8S0V9</accession>
<gene>
    <name evidence="1" type="ORF">RUM43_008983</name>
</gene>
<proteinExistence type="predicted"/>
<evidence type="ECO:0000313" key="1">
    <source>
        <dbReference type="EMBL" id="KAK6623131.1"/>
    </source>
</evidence>
<dbReference type="AlphaFoldDB" id="A0AAN8S0V9"/>
<organism evidence="1 2">
    <name type="scientific">Polyplax serrata</name>
    <name type="common">Common mouse louse</name>
    <dbReference type="NCBI Taxonomy" id="468196"/>
    <lineage>
        <taxon>Eukaryota</taxon>
        <taxon>Metazoa</taxon>
        <taxon>Ecdysozoa</taxon>
        <taxon>Arthropoda</taxon>
        <taxon>Hexapoda</taxon>
        <taxon>Insecta</taxon>
        <taxon>Pterygota</taxon>
        <taxon>Neoptera</taxon>
        <taxon>Paraneoptera</taxon>
        <taxon>Psocodea</taxon>
        <taxon>Troctomorpha</taxon>
        <taxon>Phthiraptera</taxon>
        <taxon>Anoplura</taxon>
        <taxon>Polyplacidae</taxon>
        <taxon>Polyplax</taxon>
    </lineage>
</organism>